<evidence type="ECO:0000313" key="1">
    <source>
        <dbReference type="EMBL" id="REH52156.1"/>
    </source>
</evidence>
<accession>A0A3E0I0T4</accession>
<dbReference type="Proteomes" id="UP000256269">
    <property type="component" value="Unassembled WGS sequence"/>
</dbReference>
<dbReference type="OrthoDB" id="9148135at2"/>
<comment type="caution">
    <text evidence="1">The sequence shown here is derived from an EMBL/GenBank/DDBJ whole genome shotgun (WGS) entry which is preliminary data.</text>
</comment>
<name>A0A3E0I0T4_9PSEU</name>
<dbReference type="EMBL" id="QUNO01000003">
    <property type="protein sequence ID" value="REH52156.1"/>
    <property type="molecule type" value="Genomic_DNA"/>
</dbReference>
<organism evidence="1 2">
    <name type="scientific">Kutzneria buriramensis</name>
    <dbReference type="NCBI Taxonomy" id="1045776"/>
    <lineage>
        <taxon>Bacteria</taxon>
        <taxon>Bacillati</taxon>
        <taxon>Actinomycetota</taxon>
        <taxon>Actinomycetes</taxon>
        <taxon>Pseudonocardiales</taxon>
        <taxon>Pseudonocardiaceae</taxon>
        <taxon>Kutzneria</taxon>
    </lineage>
</organism>
<keyword evidence="1" id="KW-0238">DNA-binding</keyword>
<dbReference type="GO" id="GO:0003677">
    <property type="term" value="F:DNA binding"/>
    <property type="evidence" value="ECO:0007669"/>
    <property type="project" value="UniProtKB-KW"/>
</dbReference>
<dbReference type="PANTHER" id="PTHR38479:SF2">
    <property type="entry name" value="WINGED HELIX DNA-BINDING DOMAIN-CONTAINING PROTEIN"/>
    <property type="match status" value="1"/>
</dbReference>
<dbReference type="AlphaFoldDB" id="A0A3E0I0T4"/>
<proteinExistence type="predicted"/>
<reference evidence="1 2" key="1">
    <citation type="submission" date="2018-08" db="EMBL/GenBank/DDBJ databases">
        <title>Genomic Encyclopedia of Archaeal and Bacterial Type Strains, Phase II (KMG-II): from individual species to whole genera.</title>
        <authorList>
            <person name="Goeker M."/>
        </authorList>
    </citation>
    <scope>NUCLEOTIDE SEQUENCE [LARGE SCALE GENOMIC DNA]</scope>
    <source>
        <strain evidence="1 2">DSM 45791</strain>
    </source>
</reference>
<sequence length="374" mass="40699">MRRITDRQRRALLGARQLLARRGDTVAEVADAVLALHATDAATVFLSVFARLREPSVAAVEQALYSSMHRMLAMRRTMFAVADDLAPVVWSSTGRAIAARERAGLVKFLADAGYSAAWLARVEKSTISALAARGEATAADLGLDVPELREQIAVAVGKPYEATQSIGTRVIRVLAAEGSIRRSRPRGGWTSSQFRWAPAVPFEDVPDAKAELVRRWLDRYGPATAADIKWWTGWTLTDVRKALVDASPVVLEDGAAAFAPPDLVIPDVEPWAALLPALDPAPMGWQERSWYLPADPSPLFDRTGNIGPTVWWDGRVVGGWAQRADGSLAWEAVADVPRAAARAISAEVDRLAAVLGDVRVTPRFRTPLERRLSS</sequence>
<keyword evidence="2" id="KW-1185">Reference proteome</keyword>
<dbReference type="Pfam" id="PF06224">
    <property type="entry name" value="AlkZ-like"/>
    <property type="match status" value="1"/>
</dbReference>
<evidence type="ECO:0000313" key="2">
    <source>
        <dbReference type="Proteomes" id="UP000256269"/>
    </source>
</evidence>
<protein>
    <submittedName>
        <fullName evidence="1">Winged helix DNA-binding protein</fullName>
    </submittedName>
</protein>
<dbReference type="RefSeq" id="WP_116174133.1">
    <property type="nucleotide sequence ID" value="NZ_CP144375.1"/>
</dbReference>
<gene>
    <name evidence="1" type="ORF">BCF44_103607</name>
</gene>
<dbReference type="InterPro" id="IPR009351">
    <property type="entry name" value="AlkZ-like"/>
</dbReference>
<dbReference type="PANTHER" id="PTHR38479">
    <property type="entry name" value="LMO0824 PROTEIN"/>
    <property type="match status" value="1"/>
</dbReference>